<dbReference type="EMBL" id="BFEA01000833">
    <property type="protein sequence ID" value="GBG90707.1"/>
    <property type="molecule type" value="Genomic_DNA"/>
</dbReference>
<gene>
    <name evidence="2" type="ORF">CBR_g51216</name>
</gene>
<dbReference type="AlphaFoldDB" id="A0A388M7Z3"/>
<keyword evidence="3" id="KW-1185">Reference proteome</keyword>
<feature type="region of interest" description="Disordered" evidence="1">
    <location>
        <begin position="1"/>
        <end position="152"/>
    </location>
</feature>
<evidence type="ECO:0000313" key="3">
    <source>
        <dbReference type="Proteomes" id="UP000265515"/>
    </source>
</evidence>
<feature type="compositionally biased region" description="Basic and acidic residues" evidence="1">
    <location>
        <begin position="1"/>
        <end position="11"/>
    </location>
</feature>
<feature type="compositionally biased region" description="Gly residues" evidence="1">
    <location>
        <begin position="121"/>
        <end position="152"/>
    </location>
</feature>
<accession>A0A388M7Z3</accession>
<dbReference type="Proteomes" id="UP000265515">
    <property type="component" value="Unassembled WGS sequence"/>
</dbReference>
<comment type="caution">
    <text evidence="2">The sequence shown here is derived from an EMBL/GenBank/DDBJ whole genome shotgun (WGS) entry which is preliminary data.</text>
</comment>
<protein>
    <submittedName>
        <fullName evidence="2">Uncharacterized protein</fullName>
    </submittedName>
</protein>
<proteinExistence type="predicted"/>
<reference evidence="2 3" key="1">
    <citation type="journal article" date="2018" name="Cell">
        <title>The Chara Genome: Secondary Complexity and Implications for Plant Terrestrialization.</title>
        <authorList>
            <person name="Nishiyama T."/>
            <person name="Sakayama H."/>
            <person name="Vries J.D."/>
            <person name="Buschmann H."/>
            <person name="Saint-Marcoux D."/>
            <person name="Ullrich K.K."/>
            <person name="Haas F.B."/>
            <person name="Vanderstraeten L."/>
            <person name="Becker D."/>
            <person name="Lang D."/>
            <person name="Vosolsobe S."/>
            <person name="Rombauts S."/>
            <person name="Wilhelmsson P.K.I."/>
            <person name="Janitza P."/>
            <person name="Kern R."/>
            <person name="Heyl A."/>
            <person name="Rumpler F."/>
            <person name="Villalobos L.I.A.C."/>
            <person name="Clay J.M."/>
            <person name="Skokan R."/>
            <person name="Toyoda A."/>
            <person name="Suzuki Y."/>
            <person name="Kagoshima H."/>
            <person name="Schijlen E."/>
            <person name="Tajeshwar N."/>
            <person name="Catarino B."/>
            <person name="Hetherington A.J."/>
            <person name="Saltykova A."/>
            <person name="Bonnot C."/>
            <person name="Breuninger H."/>
            <person name="Symeonidi A."/>
            <person name="Radhakrishnan G.V."/>
            <person name="Van Nieuwerburgh F."/>
            <person name="Deforce D."/>
            <person name="Chang C."/>
            <person name="Karol K.G."/>
            <person name="Hedrich R."/>
            <person name="Ulvskov P."/>
            <person name="Glockner G."/>
            <person name="Delwiche C.F."/>
            <person name="Petrasek J."/>
            <person name="Van de Peer Y."/>
            <person name="Friml J."/>
            <person name="Beilby M."/>
            <person name="Dolan L."/>
            <person name="Kohara Y."/>
            <person name="Sugano S."/>
            <person name="Fujiyama A."/>
            <person name="Delaux P.-M."/>
            <person name="Quint M."/>
            <person name="TheiBen G."/>
            <person name="Hagemann M."/>
            <person name="Harholt J."/>
            <person name="Dunand C."/>
            <person name="Zachgo S."/>
            <person name="Langdale J."/>
            <person name="Maumus F."/>
            <person name="Straeten D.V.D."/>
            <person name="Gould S.B."/>
            <person name="Rensing S.A."/>
        </authorList>
    </citation>
    <scope>NUCLEOTIDE SEQUENCE [LARGE SCALE GENOMIC DNA]</scope>
    <source>
        <strain evidence="2 3">S276</strain>
    </source>
</reference>
<feature type="compositionally biased region" description="Basic and acidic residues" evidence="1">
    <location>
        <begin position="94"/>
        <end position="108"/>
    </location>
</feature>
<organism evidence="2 3">
    <name type="scientific">Chara braunii</name>
    <name type="common">Braun's stonewort</name>
    <dbReference type="NCBI Taxonomy" id="69332"/>
    <lineage>
        <taxon>Eukaryota</taxon>
        <taxon>Viridiplantae</taxon>
        <taxon>Streptophyta</taxon>
        <taxon>Charophyceae</taxon>
        <taxon>Charales</taxon>
        <taxon>Characeae</taxon>
        <taxon>Chara</taxon>
    </lineage>
</organism>
<feature type="compositionally biased region" description="Basic and acidic residues" evidence="1">
    <location>
        <begin position="29"/>
        <end position="50"/>
    </location>
</feature>
<dbReference type="Gramene" id="GBG90707">
    <property type="protein sequence ID" value="GBG90707"/>
    <property type="gene ID" value="CBR_g51216"/>
</dbReference>
<sequence>MGRWSEGRDGKGGIGMVKGGEEVGTGRWSECRDGEGGNGDREEKERRCPDAMRTGRMGRGKSGCGGEGATKLGWRVGMGRRNAEKGGATRPGWRRGEIGMERRGRDGGGEESGWGNEIGMRGRGPVVGIGRGGSRVGEMVGGSGWGGGESGW</sequence>
<evidence type="ECO:0000256" key="1">
    <source>
        <dbReference type="SAM" id="MobiDB-lite"/>
    </source>
</evidence>
<evidence type="ECO:0000313" key="2">
    <source>
        <dbReference type="EMBL" id="GBG90707.1"/>
    </source>
</evidence>
<name>A0A388M7Z3_CHABU</name>